<dbReference type="InterPro" id="IPR007768">
    <property type="entry name" value="Suppressor_of_fused"/>
</dbReference>
<name>N1U2I6_9LEPT</name>
<evidence type="ECO:0000259" key="1">
    <source>
        <dbReference type="Pfam" id="PF05076"/>
    </source>
</evidence>
<protein>
    <submittedName>
        <fullName evidence="2">Suppressor of fused protein</fullName>
    </submittedName>
</protein>
<dbReference type="Proteomes" id="UP000012249">
    <property type="component" value="Unassembled WGS sequence"/>
</dbReference>
<sequence>MTVFDLDDHWLYVSYGCSELFEKTWQNPNTNGLGYEFTFRLSKKEKEPPPIWPMMLMNNSAHYAMAGNTLGLGHTIKFEPSFDKAGLIQGILCIQDSELPAIETPYGSLYFLELCVVTKEIVETIRSEWPDSGTLVDIQKKSKPFITKIES</sequence>
<dbReference type="Pfam" id="PF05076">
    <property type="entry name" value="SUFU"/>
    <property type="match status" value="1"/>
</dbReference>
<dbReference type="InterPro" id="IPR037181">
    <property type="entry name" value="SUFU_N"/>
</dbReference>
<evidence type="ECO:0000313" key="3">
    <source>
        <dbReference type="Proteomes" id="UP000012249"/>
    </source>
</evidence>
<dbReference type="PANTHER" id="PTHR10928">
    <property type="entry name" value="SUPPRESSOR OF FUSED"/>
    <property type="match status" value="1"/>
</dbReference>
<proteinExistence type="predicted"/>
<dbReference type="SUPFAM" id="SSF103359">
    <property type="entry name" value="Suppressor of Fused, N-terminal domain"/>
    <property type="match status" value="1"/>
</dbReference>
<dbReference type="AlphaFoldDB" id="N1U2I6"/>
<organism evidence="2 3">
    <name type="scientific">Leptospira weilii str. Ecochallenge</name>
    <dbReference type="NCBI Taxonomy" id="1049986"/>
    <lineage>
        <taxon>Bacteria</taxon>
        <taxon>Pseudomonadati</taxon>
        <taxon>Spirochaetota</taxon>
        <taxon>Spirochaetia</taxon>
        <taxon>Leptospirales</taxon>
        <taxon>Leptospiraceae</taxon>
        <taxon>Leptospira</taxon>
    </lineage>
</organism>
<dbReference type="InterPro" id="IPR020941">
    <property type="entry name" value="SUFU-like_domain"/>
</dbReference>
<dbReference type="PANTHER" id="PTHR10928:SF2">
    <property type="entry name" value="SUPPRESSOR OF FUSED HOMOLOG"/>
    <property type="match status" value="1"/>
</dbReference>
<evidence type="ECO:0000313" key="2">
    <source>
        <dbReference type="EMBL" id="EMY12346.1"/>
    </source>
</evidence>
<dbReference type="EMBL" id="AHMI02000306">
    <property type="protein sequence ID" value="EMY12346.1"/>
    <property type="molecule type" value="Genomic_DNA"/>
</dbReference>
<dbReference type="GO" id="GO:0005737">
    <property type="term" value="C:cytoplasm"/>
    <property type="evidence" value="ECO:0007669"/>
    <property type="project" value="TreeGrafter"/>
</dbReference>
<gene>
    <name evidence="2" type="ORF">LEP1GSC043_3161</name>
</gene>
<reference evidence="2 3" key="1">
    <citation type="submission" date="2013-02" db="EMBL/GenBank/DDBJ databases">
        <authorList>
            <person name="Harkins D.M."/>
            <person name="Durkin A.S."/>
            <person name="Brinkac L.M."/>
            <person name="Haft D.H."/>
            <person name="Selengut J.D."/>
            <person name="Sanka R."/>
            <person name="DePew J."/>
            <person name="Purushe J."/>
            <person name="Haake D.A."/>
            <person name="Matsunaga J."/>
            <person name="Vinetz J.M."/>
            <person name="Sutton G.G."/>
            <person name="Nierman W.C."/>
            <person name="Fouts D.E."/>
        </authorList>
    </citation>
    <scope>NUCLEOTIDE SEQUENCE [LARGE SCALE GENOMIC DNA]</scope>
    <source>
        <strain evidence="2 3">Ecochallenge</strain>
    </source>
</reference>
<accession>N1U2I6</accession>
<comment type="caution">
    <text evidence="2">The sequence shown here is derived from an EMBL/GenBank/DDBJ whole genome shotgun (WGS) entry which is preliminary data.</text>
</comment>
<feature type="domain" description="Suppressor of fused-like" evidence="1">
    <location>
        <begin position="7"/>
        <end position="136"/>
    </location>
</feature>